<feature type="transmembrane region" description="Helical" evidence="1">
    <location>
        <begin position="115"/>
        <end position="135"/>
    </location>
</feature>
<evidence type="ECO:0000256" key="1">
    <source>
        <dbReference type="SAM" id="Phobius"/>
    </source>
</evidence>
<organism evidence="2 3">
    <name type="scientific">Methanoculleus bourgensis (strain ATCC 43281 / DSM 3045 / OCM 15 / MS2)</name>
    <name type="common">Methanogenium bourgense</name>
    <dbReference type="NCBI Taxonomy" id="1201294"/>
    <lineage>
        <taxon>Archaea</taxon>
        <taxon>Methanobacteriati</taxon>
        <taxon>Methanobacteriota</taxon>
        <taxon>Stenosarchaea group</taxon>
        <taxon>Methanomicrobia</taxon>
        <taxon>Methanomicrobiales</taxon>
        <taxon>Methanomicrobiaceae</taxon>
        <taxon>Methanoculleus</taxon>
    </lineage>
</organism>
<reference evidence="3" key="1">
    <citation type="journal article" date="2012" name="J. Bacteriol.">
        <title>Complete genome sequence of the hydrogenotrophic, methanogenic archaeon Methanoculleus bourgensis strain MS2T, isolated from a sewage sludge digester.</title>
        <authorList>
            <person name="Maus I."/>
            <person name="Wibberg D."/>
            <person name="Stantscheff R."/>
            <person name="Eikmeyer F.G."/>
            <person name="Seffner A."/>
            <person name="Boelter J."/>
            <person name="Szczepanowski R."/>
            <person name="Blom J."/>
            <person name="Jaenicke S."/>
            <person name="Konig H."/>
            <person name="Puhler A."/>
            <person name="Schluter A."/>
        </authorList>
    </citation>
    <scope>NUCLEOTIDE SEQUENCE [LARGE SCALE GENOMIC DNA]</scope>
    <source>
        <strain evidence="3">ATCC 43281 / DSM 3045 / OCM 15 / MS2</strain>
    </source>
</reference>
<protein>
    <submittedName>
        <fullName evidence="2">Uncharacterized protein</fullName>
    </submittedName>
</protein>
<keyword evidence="3" id="KW-1185">Reference proteome</keyword>
<proteinExistence type="predicted"/>
<sequence>MPWRVRLSPPETRSGACITRGVSGSLSGTWVSIAQKPTGIPGRGYVSQKKSTGISPFPPYKVLLAGSERRRTANGHHSPLLSGHRSPRCPFGTIGLAWMPRSGVTILRLGLDVRINVVVIQINIVIVGVGAFAPVSASRRRSRRYPPRLAHAATETSGGIVSENRLRVREAMIVPDIPHRSGRGFGCRIL</sequence>
<dbReference type="KEGG" id="mbg:BN140_3005"/>
<keyword evidence="1" id="KW-0472">Membrane</keyword>
<dbReference type="EMBL" id="HE964772">
    <property type="protein sequence ID" value="CDM26112.1"/>
    <property type="molecule type" value="Genomic_DNA"/>
</dbReference>
<dbReference type="PATRIC" id="fig|1201294.9.peg.53"/>
<dbReference type="AlphaFoldDB" id="W6Q8N7"/>
<dbReference type="STRING" id="1201294.BN140_3005"/>
<gene>
    <name evidence="2" type="ordered locus">BN140_3005</name>
</gene>
<name>W6Q8N7_METBM</name>
<evidence type="ECO:0000313" key="3">
    <source>
        <dbReference type="Proteomes" id="UP000009007"/>
    </source>
</evidence>
<dbReference type="Proteomes" id="UP000009007">
    <property type="component" value="Chromosome I"/>
</dbReference>
<evidence type="ECO:0000313" key="2">
    <source>
        <dbReference type="EMBL" id="CDM26112.1"/>
    </source>
</evidence>
<keyword evidence="1" id="KW-1133">Transmembrane helix</keyword>
<dbReference type="HOGENOM" id="CLU_1425081_0_0_2"/>
<accession>W6Q8N7</accession>
<keyword evidence="1" id="KW-0812">Transmembrane</keyword>